<accession>Q39VI2</accession>
<dbReference type="GO" id="GO:0051536">
    <property type="term" value="F:iron-sulfur cluster binding"/>
    <property type="evidence" value="ECO:0007669"/>
    <property type="project" value="UniProtKB-KW"/>
</dbReference>
<organism evidence="5 6">
    <name type="scientific">Geobacter metallireducens (strain ATCC 53774 / DSM 7210 / GS-15)</name>
    <dbReference type="NCBI Taxonomy" id="269799"/>
    <lineage>
        <taxon>Bacteria</taxon>
        <taxon>Pseudomonadati</taxon>
        <taxon>Thermodesulfobacteriota</taxon>
        <taxon>Desulfuromonadia</taxon>
        <taxon>Geobacterales</taxon>
        <taxon>Geobacteraceae</taxon>
        <taxon>Geobacter</taxon>
    </lineage>
</organism>
<dbReference type="InterPro" id="IPR017896">
    <property type="entry name" value="4Fe4S_Fe-S-bd"/>
</dbReference>
<dbReference type="PROSITE" id="PS51379">
    <property type="entry name" value="4FE4S_FER_2"/>
    <property type="match status" value="2"/>
</dbReference>
<dbReference type="STRING" id="269799.Gmet_1508"/>
<dbReference type="AlphaFoldDB" id="Q39VI2"/>
<dbReference type="KEGG" id="gme:Gmet_1508"/>
<keyword evidence="3" id="KW-0411">Iron-sulfur</keyword>
<evidence type="ECO:0000256" key="3">
    <source>
        <dbReference type="ARBA" id="ARBA00023014"/>
    </source>
</evidence>
<gene>
    <name evidence="5" type="ordered locus">Gmet_1508</name>
</gene>
<reference evidence="5 6" key="1">
    <citation type="submission" date="2005-10" db="EMBL/GenBank/DDBJ databases">
        <title>Complete sequence of Geobacter metallireducens GS-15.</title>
        <authorList>
            <consortium name="US DOE Joint Genome Institute"/>
            <person name="Copeland A."/>
            <person name="Lucas S."/>
            <person name="Lapidus A."/>
            <person name="Barry K."/>
            <person name="Detter J.C."/>
            <person name="Glavina T."/>
            <person name="Hammon N."/>
            <person name="Israni S."/>
            <person name="Pitluck S."/>
            <person name="Di Bartolo G."/>
            <person name="Chain P."/>
            <person name="Schmutz J."/>
            <person name="Larimer F."/>
            <person name="Land M."/>
            <person name="Kyrpides N."/>
            <person name="Ivanova N."/>
            <person name="Richardson P."/>
        </authorList>
    </citation>
    <scope>NUCLEOTIDE SEQUENCE [LARGE SCALE GENOMIC DNA]</scope>
    <source>
        <strain evidence="6">ATCC 53774 / DSM 7210 / GS-15</strain>
    </source>
</reference>
<dbReference type="InterPro" id="IPR017900">
    <property type="entry name" value="4Fe4S_Fe_S_CS"/>
</dbReference>
<dbReference type="Gene3D" id="3.40.50.360">
    <property type="match status" value="1"/>
</dbReference>
<evidence type="ECO:0000313" key="6">
    <source>
        <dbReference type="Proteomes" id="UP000007073"/>
    </source>
</evidence>
<dbReference type="HOGENOM" id="CLU_069541_0_0_7"/>
<dbReference type="SUPFAM" id="SSF52218">
    <property type="entry name" value="Flavoproteins"/>
    <property type="match status" value="1"/>
</dbReference>
<proteinExistence type="predicted"/>
<evidence type="ECO:0000256" key="2">
    <source>
        <dbReference type="ARBA" id="ARBA00023004"/>
    </source>
</evidence>
<feature type="domain" description="4Fe-4S ferredoxin-type" evidence="4">
    <location>
        <begin position="186"/>
        <end position="215"/>
    </location>
</feature>
<dbReference type="SUPFAM" id="SSF54862">
    <property type="entry name" value="4Fe-4S ferredoxins"/>
    <property type="match status" value="1"/>
</dbReference>
<name>Q39VI2_GEOMG</name>
<protein>
    <submittedName>
        <fullName evidence="5">Iron-sulfur cluster-binding flavodoxin</fullName>
    </submittedName>
</protein>
<evidence type="ECO:0000313" key="5">
    <source>
        <dbReference type="EMBL" id="ABB31742.1"/>
    </source>
</evidence>
<keyword evidence="2" id="KW-0408">Iron</keyword>
<evidence type="ECO:0000259" key="4">
    <source>
        <dbReference type="PROSITE" id="PS51379"/>
    </source>
</evidence>
<dbReference type="GO" id="GO:0046872">
    <property type="term" value="F:metal ion binding"/>
    <property type="evidence" value="ECO:0007669"/>
    <property type="project" value="UniProtKB-KW"/>
</dbReference>
<dbReference type="EMBL" id="CP000148">
    <property type="protein sequence ID" value="ABB31742.1"/>
    <property type="molecule type" value="Genomic_DNA"/>
</dbReference>
<sequence>MAINSTRLIYFSPTQTTRKVVEGIAKGVGVDDVEHLDLTPPGAAVQRQVDTRDGLVIIGAPVYAGRLPAEAAARLQRLMANGTPAVIVVVYGNRAYEDALLELWDLALEAGFKPVAAGAFIGEHSYSTVATPIAVGRPDTEDLRAARDFGRMIREKMGMMEDFGDISLLQVPGNFPYRESGLFSSISPVTQEAACTKCVRCVSACPTGAIVLQDKVATDPSICIRCCACIKGCSAGARTMTDPHVRQVAEQLSSSCRSRKEPEMFL</sequence>
<dbReference type="Proteomes" id="UP000007073">
    <property type="component" value="Chromosome"/>
</dbReference>
<dbReference type="InterPro" id="IPR029039">
    <property type="entry name" value="Flavoprotein-like_sf"/>
</dbReference>
<dbReference type="eggNOG" id="COG0426">
    <property type="taxonomic scope" value="Bacteria"/>
</dbReference>
<keyword evidence="1" id="KW-0479">Metal-binding</keyword>
<dbReference type="Gene3D" id="3.30.70.20">
    <property type="match status" value="1"/>
</dbReference>
<feature type="domain" description="4Fe-4S ferredoxin-type" evidence="4">
    <location>
        <begin position="216"/>
        <end position="243"/>
    </location>
</feature>
<dbReference type="PROSITE" id="PS00198">
    <property type="entry name" value="4FE4S_FER_1"/>
    <property type="match status" value="1"/>
</dbReference>
<evidence type="ECO:0000256" key="1">
    <source>
        <dbReference type="ARBA" id="ARBA00022723"/>
    </source>
</evidence>
<keyword evidence="6" id="KW-1185">Reference proteome</keyword>
<reference evidence="5 6" key="2">
    <citation type="journal article" date="2009" name="BMC Microbiol.">
        <title>The genome sequence of Geobacter metallireducens: features of metabolism, physiology and regulation common and dissimilar to Geobacter sulfurreducens.</title>
        <authorList>
            <person name="Aklujkar M."/>
            <person name="Krushkal J."/>
            <person name="DiBartolo G."/>
            <person name="Lapidus A."/>
            <person name="Land M.L."/>
            <person name="Lovley D.R."/>
        </authorList>
    </citation>
    <scope>NUCLEOTIDE SEQUENCE [LARGE SCALE GENOMIC DNA]</scope>
    <source>
        <strain evidence="6">ATCC 53774 / DSM 7210 / GS-15</strain>
    </source>
</reference>
<dbReference type="PANTHER" id="PTHR43122">
    <property type="entry name" value="FERREDOXIN SUBUNIT OF PYRUVATE:FLAVODOXIN OXIDOREDUCTASE-RELATED"/>
    <property type="match status" value="1"/>
</dbReference>
<dbReference type="eggNOG" id="COG2768">
    <property type="taxonomic scope" value="Bacteria"/>
</dbReference>
<dbReference type="PANTHER" id="PTHR43122:SF1">
    <property type="entry name" value="IRON-SULFUR-BINDING PROTEIN"/>
    <property type="match status" value="1"/>
</dbReference>